<organism evidence="6 7">
    <name type="scientific">Ceutorhynchus assimilis</name>
    <name type="common">cabbage seed weevil</name>
    <dbReference type="NCBI Taxonomy" id="467358"/>
    <lineage>
        <taxon>Eukaryota</taxon>
        <taxon>Metazoa</taxon>
        <taxon>Ecdysozoa</taxon>
        <taxon>Arthropoda</taxon>
        <taxon>Hexapoda</taxon>
        <taxon>Insecta</taxon>
        <taxon>Pterygota</taxon>
        <taxon>Neoptera</taxon>
        <taxon>Endopterygota</taxon>
        <taxon>Coleoptera</taxon>
        <taxon>Polyphaga</taxon>
        <taxon>Cucujiformia</taxon>
        <taxon>Curculionidae</taxon>
        <taxon>Ceutorhynchinae</taxon>
        <taxon>Ceutorhynchus</taxon>
    </lineage>
</organism>
<protein>
    <recommendedName>
        <fullName evidence="8">Bee-milk protein</fullName>
    </recommendedName>
</protein>
<proteinExistence type="inferred from homology"/>
<evidence type="ECO:0000313" key="6">
    <source>
        <dbReference type="EMBL" id="CAG9773979.1"/>
    </source>
</evidence>
<reference evidence="6" key="1">
    <citation type="submission" date="2022-01" db="EMBL/GenBank/DDBJ databases">
        <authorList>
            <person name="King R."/>
        </authorList>
    </citation>
    <scope>NUCLEOTIDE SEQUENCE</scope>
</reference>
<gene>
    <name evidence="6" type="ORF">CEUTPL_LOCUS14363</name>
</gene>
<dbReference type="AlphaFoldDB" id="A0A9N9QSM1"/>
<accession>A0A9N9QSM1</accession>
<sequence>MFLKLVLLNAFVVVYVKASLCDCIEWTGQSLQFPNQKEKLLCQTNGSYISKNGLMTRGQIYENHLYGAMPRFKPGVAATLVKVSLKSKACEASLVPFPNWEAQNEDNCEGLQSIMDIFLDPHGFLWCLDSGVVLTHTDNPIRKCPPKVVIFDLKTGKKVKTVHLSGLVVKCSRLQYLVVDYNANGKPILLISDASLCSILVFDVAEGKGYRLVLPKAVANCKRDVLYLCLMQKTSGSKFLIVTYLSGSRVFSINLEDIRRGSAAGNIQDLGPKERKIVPVSTDGATRLFYRHEGESDIYKWDADSELFCEGNLVYKEDNCCYLATQVMPYYAENRMMLLESNFHDYIQGTVGCGTSQRVCPMVSYV</sequence>
<comment type="similarity">
    <text evidence="2">Belongs to the major royal jelly protein family.</text>
</comment>
<dbReference type="Gene3D" id="2.120.10.30">
    <property type="entry name" value="TolB, C-terminal domain"/>
    <property type="match status" value="1"/>
</dbReference>
<dbReference type="SUPFAM" id="SSF63829">
    <property type="entry name" value="Calcium-dependent phosphotriesterase"/>
    <property type="match status" value="1"/>
</dbReference>
<dbReference type="OrthoDB" id="6583604at2759"/>
<dbReference type="Pfam" id="PF03022">
    <property type="entry name" value="MRJP"/>
    <property type="match status" value="1"/>
</dbReference>
<evidence type="ECO:0000256" key="3">
    <source>
        <dbReference type="ARBA" id="ARBA00022525"/>
    </source>
</evidence>
<dbReference type="EMBL" id="OU892285">
    <property type="protein sequence ID" value="CAG9773979.1"/>
    <property type="molecule type" value="Genomic_DNA"/>
</dbReference>
<keyword evidence="7" id="KW-1185">Reference proteome</keyword>
<feature type="chain" id="PRO_5040435597" description="Bee-milk protein" evidence="5">
    <location>
        <begin position="19"/>
        <end position="366"/>
    </location>
</feature>
<dbReference type="InterPro" id="IPR011042">
    <property type="entry name" value="6-blade_b-propeller_TolB-like"/>
</dbReference>
<keyword evidence="4 5" id="KW-0732">Signal</keyword>
<feature type="signal peptide" evidence="5">
    <location>
        <begin position="1"/>
        <end position="18"/>
    </location>
</feature>
<dbReference type="PANTHER" id="PTHR10009">
    <property type="entry name" value="PROTEIN YELLOW-RELATED"/>
    <property type="match status" value="1"/>
</dbReference>
<dbReference type="PANTHER" id="PTHR10009:SF8">
    <property type="entry name" value="IP19120P"/>
    <property type="match status" value="1"/>
</dbReference>
<keyword evidence="3" id="KW-0964">Secreted</keyword>
<evidence type="ECO:0000256" key="2">
    <source>
        <dbReference type="ARBA" id="ARBA00009127"/>
    </source>
</evidence>
<evidence type="ECO:0000256" key="1">
    <source>
        <dbReference type="ARBA" id="ARBA00004613"/>
    </source>
</evidence>
<evidence type="ECO:0000256" key="4">
    <source>
        <dbReference type="ARBA" id="ARBA00022729"/>
    </source>
</evidence>
<comment type="subcellular location">
    <subcellularLocation>
        <location evidence="1">Secreted</location>
    </subcellularLocation>
</comment>
<dbReference type="Proteomes" id="UP001152799">
    <property type="component" value="Chromosome 9"/>
</dbReference>
<evidence type="ECO:0000256" key="5">
    <source>
        <dbReference type="SAM" id="SignalP"/>
    </source>
</evidence>
<name>A0A9N9QSM1_9CUCU</name>
<dbReference type="InterPro" id="IPR017996">
    <property type="entry name" value="MRJP/yellow-related"/>
</dbReference>
<evidence type="ECO:0008006" key="8">
    <source>
        <dbReference type="Google" id="ProtNLM"/>
    </source>
</evidence>
<dbReference type="GO" id="GO:0005576">
    <property type="term" value="C:extracellular region"/>
    <property type="evidence" value="ECO:0007669"/>
    <property type="project" value="UniProtKB-SubCell"/>
</dbReference>
<evidence type="ECO:0000313" key="7">
    <source>
        <dbReference type="Proteomes" id="UP001152799"/>
    </source>
</evidence>